<dbReference type="PATRIC" id="fig|2041.4.peg.3542"/>
<dbReference type="Gene3D" id="3.40.190.10">
    <property type="entry name" value="Periplasmic binding protein-like II"/>
    <property type="match status" value="2"/>
</dbReference>
<accession>A0A0U4CT10</accession>
<keyword evidence="2" id="KW-0805">Transcription regulation</keyword>
<gene>
    <name evidence="5" type="ORF">AERYTH_16935</name>
</gene>
<evidence type="ECO:0000256" key="3">
    <source>
        <dbReference type="ARBA" id="ARBA00023163"/>
    </source>
</evidence>
<dbReference type="STRING" id="2041.AERYTH_16935"/>
<evidence type="ECO:0000256" key="1">
    <source>
        <dbReference type="ARBA" id="ARBA00009437"/>
    </source>
</evidence>
<reference evidence="5 6" key="1">
    <citation type="journal article" date="1991" name="Int. J. Syst. Bacteriol.">
        <title>Description of the erythromycin-producing bacterium Arthrobacter sp. strain NRRL B-3381 as Aeromicrobium erythreum gen. nov., sp. nov.</title>
        <authorList>
            <person name="Miller E.S."/>
            <person name="Woese C.R."/>
            <person name="Brenner S."/>
        </authorList>
    </citation>
    <scope>NUCLEOTIDE SEQUENCE [LARGE SCALE GENOMIC DNA]</scope>
    <source>
        <strain evidence="5 6">AR18</strain>
    </source>
</reference>
<dbReference type="InterPro" id="IPR036388">
    <property type="entry name" value="WH-like_DNA-bd_sf"/>
</dbReference>
<dbReference type="KEGG" id="aer:AERYTH_16935"/>
<organism evidence="5 6">
    <name type="scientific">Aeromicrobium erythreum</name>
    <dbReference type="NCBI Taxonomy" id="2041"/>
    <lineage>
        <taxon>Bacteria</taxon>
        <taxon>Bacillati</taxon>
        <taxon>Actinomycetota</taxon>
        <taxon>Actinomycetes</taxon>
        <taxon>Propionibacteriales</taxon>
        <taxon>Nocardioidaceae</taxon>
        <taxon>Aeromicrobium</taxon>
    </lineage>
</organism>
<proteinExistence type="inferred from homology"/>
<name>A0A0U4CT10_9ACTN</name>
<dbReference type="GO" id="GO:0003700">
    <property type="term" value="F:DNA-binding transcription factor activity"/>
    <property type="evidence" value="ECO:0007669"/>
    <property type="project" value="InterPro"/>
</dbReference>
<comment type="similarity">
    <text evidence="1">Belongs to the LysR transcriptional regulatory family.</text>
</comment>
<dbReference type="Gene3D" id="1.10.10.10">
    <property type="entry name" value="Winged helix-like DNA-binding domain superfamily/Winged helix DNA-binding domain"/>
    <property type="match status" value="1"/>
</dbReference>
<evidence type="ECO:0000313" key="6">
    <source>
        <dbReference type="Proteomes" id="UP000067689"/>
    </source>
</evidence>
<dbReference type="Pfam" id="PF00126">
    <property type="entry name" value="HTH_1"/>
    <property type="match status" value="1"/>
</dbReference>
<keyword evidence="3" id="KW-0804">Transcription</keyword>
<dbReference type="InterPro" id="IPR000847">
    <property type="entry name" value="LysR_HTH_N"/>
</dbReference>
<dbReference type="RefSeq" id="WP_067861017.1">
    <property type="nucleotide sequence ID" value="NZ_CP011502.1"/>
</dbReference>
<dbReference type="OrthoDB" id="3461141at2"/>
<dbReference type="GO" id="GO:0000976">
    <property type="term" value="F:transcription cis-regulatory region binding"/>
    <property type="evidence" value="ECO:0007669"/>
    <property type="project" value="TreeGrafter"/>
</dbReference>
<dbReference type="EMBL" id="CP011502">
    <property type="protein sequence ID" value="ALX06262.1"/>
    <property type="molecule type" value="Genomic_DNA"/>
</dbReference>
<dbReference type="SUPFAM" id="SSF53850">
    <property type="entry name" value="Periplasmic binding protein-like II"/>
    <property type="match status" value="1"/>
</dbReference>
<dbReference type="PANTHER" id="PTHR30126">
    <property type="entry name" value="HTH-TYPE TRANSCRIPTIONAL REGULATOR"/>
    <property type="match status" value="1"/>
</dbReference>
<dbReference type="InterPro" id="IPR036390">
    <property type="entry name" value="WH_DNA-bd_sf"/>
</dbReference>
<feature type="domain" description="HTH lysR-type" evidence="4">
    <location>
        <begin position="5"/>
        <end position="62"/>
    </location>
</feature>
<dbReference type="PANTHER" id="PTHR30126:SF39">
    <property type="entry name" value="HTH-TYPE TRANSCRIPTIONAL REGULATOR CYSL"/>
    <property type="match status" value="1"/>
</dbReference>
<dbReference type="PRINTS" id="PR00039">
    <property type="entry name" value="HTHLYSR"/>
</dbReference>
<dbReference type="Proteomes" id="UP000067689">
    <property type="component" value="Chromosome"/>
</dbReference>
<evidence type="ECO:0000259" key="4">
    <source>
        <dbReference type="PROSITE" id="PS50931"/>
    </source>
</evidence>
<dbReference type="AlphaFoldDB" id="A0A0U4CT10"/>
<sequence length="289" mass="30805">MTPRLRTDDLVLAEAVARHGSVGAAAKELLTTQPSASRRLAALERRLGTRLFERDTTGARPTPAGRELARHAARLLAELEMLPAHVQAATETRALSLGTIQSLAPIVFTAAQVELPDIAIQGEVDHGPVLVGQVHQGLLDAAIITIAGQTVLPHGLRTVPLGSSSHVLVLPHLTPAPGKDGRDLAGREVIHHSIDLAGHRLHAALSALGAHAHHGLTLETTLRVARHRRVPAVVPEMAALWWDDPRDTLLPSPVTSSTSLQLVTRQPPHALLERALPGLRARILGVPRP</sequence>
<dbReference type="PROSITE" id="PS50931">
    <property type="entry name" value="HTH_LYSR"/>
    <property type="match status" value="1"/>
</dbReference>
<keyword evidence="6" id="KW-1185">Reference proteome</keyword>
<evidence type="ECO:0000313" key="5">
    <source>
        <dbReference type="EMBL" id="ALX06262.1"/>
    </source>
</evidence>
<dbReference type="SUPFAM" id="SSF46785">
    <property type="entry name" value="Winged helix' DNA-binding domain"/>
    <property type="match status" value="1"/>
</dbReference>
<evidence type="ECO:0000256" key="2">
    <source>
        <dbReference type="ARBA" id="ARBA00023015"/>
    </source>
</evidence>
<protein>
    <submittedName>
        <fullName evidence="5">LysR family transcriptional regulator</fullName>
    </submittedName>
</protein>